<evidence type="ECO:0000313" key="1">
    <source>
        <dbReference type="EMBL" id="DAD75939.1"/>
    </source>
</evidence>
<sequence length="137" mass="15709">MAINSREKGKKGELELSRVLREHGYDTRRGQQYCGSNGDADVVGLPYLHIECKRVEKLNLRAAMSQSIHDAREGEKPCVMHRKNREPWMATMLLDDFMEIYREWEAGMELMEKGEVNAEEQLPDLSRVSGAIGITDR</sequence>
<organism evidence="1">
    <name type="scientific">Siphoviridae sp. ctX926</name>
    <dbReference type="NCBI Taxonomy" id="2826366"/>
    <lineage>
        <taxon>Viruses</taxon>
        <taxon>Duplodnaviria</taxon>
        <taxon>Heunggongvirae</taxon>
        <taxon>Uroviricota</taxon>
        <taxon>Caudoviricetes</taxon>
    </lineage>
</organism>
<accession>A0A8S5M1J2</accession>
<proteinExistence type="predicted"/>
<dbReference type="Pfam" id="PF24608">
    <property type="entry name" value="PDDEXK_15"/>
    <property type="match status" value="1"/>
</dbReference>
<dbReference type="EMBL" id="BK014793">
    <property type="protein sequence ID" value="DAD75939.1"/>
    <property type="molecule type" value="Genomic_DNA"/>
</dbReference>
<dbReference type="InterPro" id="IPR056931">
    <property type="entry name" value="D14-like"/>
</dbReference>
<reference evidence="1" key="1">
    <citation type="journal article" date="2021" name="Proc. Natl. Acad. Sci. U.S.A.">
        <title>A Catalog of Tens of Thousands of Viruses from Human Metagenomes Reveals Hidden Associations with Chronic Diseases.</title>
        <authorList>
            <person name="Tisza M.J."/>
            <person name="Buck C.B."/>
        </authorList>
    </citation>
    <scope>NUCLEOTIDE SEQUENCE</scope>
    <source>
        <strain evidence="1">CtX926</strain>
    </source>
</reference>
<name>A0A8S5M1J2_9CAUD</name>
<protein>
    <submittedName>
        <fullName evidence="1">HOLLIDAY JUNCTION RESOLVASE HOMOLOGOUS RECOMBINATION</fullName>
    </submittedName>
</protein>